<accession>A0ABW7IRN3</accession>
<evidence type="ECO:0000313" key="2">
    <source>
        <dbReference type="EMBL" id="MFH0264311.1"/>
    </source>
</evidence>
<comment type="caution">
    <text evidence="2">The sequence shown here is derived from an EMBL/GenBank/DDBJ whole genome shotgun (WGS) entry which is preliminary data.</text>
</comment>
<feature type="region of interest" description="Disordered" evidence="1">
    <location>
        <begin position="249"/>
        <end position="299"/>
    </location>
</feature>
<evidence type="ECO:0000256" key="1">
    <source>
        <dbReference type="SAM" id="MobiDB-lite"/>
    </source>
</evidence>
<feature type="compositionally biased region" description="Gly residues" evidence="1">
    <location>
        <begin position="284"/>
        <end position="299"/>
    </location>
</feature>
<name>A0ABW7IRN3_9VIBR</name>
<keyword evidence="3" id="KW-1185">Reference proteome</keyword>
<evidence type="ECO:0000313" key="3">
    <source>
        <dbReference type="Proteomes" id="UP001607151"/>
    </source>
</evidence>
<organism evidence="2 3">
    <name type="scientific">Vibrio rumoiensis</name>
    <dbReference type="NCBI Taxonomy" id="76258"/>
    <lineage>
        <taxon>Bacteria</taxon>
        <taxon>Pseudomonadati</taxon>
        <taxon>Pseudomonadota</taxon>
        <taxon>Gammaproteobacteria</taxon>
        <taxon>Vibrionales</taxon>
        <taxon>Vibrionaceae</taxon>
        <taxon>Vibrio</taxon>
    </lineage>
</organism>
<dbReference type="PROSITE" id="PS51257">
    <property type="entry name" value="PROKAR_LIPOPROTEIN"/>
    <property type="match status" value="1"/>
</dbReference>
<reference evidence="2 3" key="1">
    <citation type="submission" date="2024-10" db="EMBL/GenBank/DDBJ databases">
        <authorList>
            <person name="Yibar A."/>
            <person name="Saticioglu I.B."/>
            <person name="Duman M."/>
            <person name="Ajmi N."/>
            <person name="Gurler F."/>
            <person name="Ay H."/>
            <person name="Onuk E."/>
            <person name="Guler S."/>
            <person name="Romalde J.L."/>
        </authorList>
    </citation>
    <scope>NUCLEOTIDE SEQUENCE [LARGE SCALE GENOMIC DNA]</scope>
    <source>
        <strain evidence="2 3">14-MA-B</strain>
    </source>
</reference>
<dbReference type="RefSeq" id="WP_089139859.1">
    <property type="nucleotide sequence ID" value="NZ_AP018685.1"/>
</dbReference>
<protein>
    <recommendedName>
        <fullName evidence="4">Serine/threonine protein kinase</fullName>
    </recommendedName>
</protein>
<dbReference type="Proteomes" id="UP001607151">
    <property type="component" value="Unassembled WGS sequence"/>
</dbReference>
<dbReference type="EMBL" id="JBIHSN010000002">
    <property type="protein sequence ID" value="MFH0264311.1"/>
    <property type="molecule type" value="Genomic_DNA"/>
</dbReference>
<sequence>MKNHKAKILSLCIASALLYGCGSDSDDSGSNTSAMEVQAYDGPVRNMIPSAICDDGTTVTGDATDDNGLTDLTGYDPENCTLTFTGNNDAVDMENGRDMSGVKYSAPKGLFSRDGSATLSPLTTLIDKELDGAAYDESTASDILLSLGLDEIANNGISIKELLSETESSVAKLKKNSPTLFSKLAATKMILSDAVSALPDADPTKIAAVTKKLSEILVKNMPNFPLDDSGKEKVVNLKEKLKNSDFVEKVQSDQISEDDVKQALEENTAAATKPEPTDPDTPATGGGGTGGTGSTGTGA</sequence>
<evidence type="ECO:0008006" key="4">
    <source>
        <dbReference type="Google" id="ProtNLM"/>
    </source>
</evidence>
<gene>
    <name evidence="2" type="ORF">ACGRQ9_02020</name>
</gene>
<proteinExistence type="predicted"/>